<sequence length="163" mass="17831">AVTPRCFPWNGTELEAVIQHAYNCISFRFTVQLRDQQRKLALQGKGAVKAVPGAGKTWPTGASERDMALHEHLVLTVQCTEEGLCTSGTDNVQITDASLARATVLFTKGNGVKKGGPELQGKIFRQKKTNLTVSDCRCLFVLLPLAVCGLSQSRPYDARRGWI</sequence>
<protein>
    <submittedName>
        <fullName evidence="1">Uncharacterized protein</fullName>
    </submittedName>
</protein>
<dbReference type="AlphaFoldDB" id="A0A8T2MMR8"/>
<proteinExistence type="predicted"/>
<feature type="non-terminal residue" evidence="1">
    <location>
        <position position="163"/>
    </location>
</feature>
<dbReference type="Proteomes" id="UP000824540">
    <property type="component" value="Unassembled WGS sequence"/>
</dbReference>
<keyword evidence="2" id="KW-1185">Reference proteome</keyword>
<evidence type="ECO:0000313" key="2">
    <source>
        <dbReference type="Proteomes" id="UP000824540"/>
    </source>
</evidence>
<comment type="caution">
    <text evidence="1">The sequence shown here is derived from an EMBL/GenBank/DDBJ whole genome shotgun (WGS) entry which is preliminary data.</text>
</comment>
<reference evidence="1" key="1">
    <citation type="thesis" date="2021" institute="BYU ScholarsArchive" country="Provo, UT, USA">
        <title>Applications of and Algorithms for Genome Assembly and Genomic Analyses with an Emphasis on Marine Teleosts.</title>
        <authorList>
            <person name="Pickett B.D."/>
        </authorList>
    </citation>
    <scope>NUCLEOTIDE SEQUENCE</scope>
    <source>
        <strain evidence="1">HI-2016</strain>
    </source>
</reference>
<dbReference type="EMBL" id="JAFBMS010001775">
    <property type="protein sequence ID" value="KAG9328833.1"/>
    <property type="molecule type" value="Genomic_DNA"/>
</dbReference>
<evidence type="ECO:0000313" key="1">
    <source>
        <dbReference type="EMBL" id="KAG9328833.1"/>
    </source>
</evidence>
<organism evidence="1 2">
    <name type="scientific">Albula glossodonta</name>
    <name type="common">roundjaw bonefish</name>
    <dbReference type="NCBI Taxonomy" id="121402"/>
    <lineage>
        <taxon>Eukaryota</taxon>
        <taxon>Metazoa</taxon>
        <taxon>Chordata</taxon>
        <taxon>Craniata</taxon>
        <taxon>Vertebrata</taxon>
        <taxon>Euteleostomi</taxon>
        <taxon>Actinopterygii</taxon>
        <taxon>Neopterygii</taxon>
        <taxon>Teleostei</taxon>
        <taxon>Albuliformes</taxon>
        <taxon>Albulidae</taxon>
        <taxon>Albula</taxon>
    </lineage>
</organism>
<gene>
    <name evidence="1" type="ORF">JZ751_010230</name>
</gene>
<name>A0A8T2MMR8_9TELE</name>
<accession>A0A8T2MMR8</accession>